<comment type="catalytic activity">
    <reaction evidence="1">
        <text>Endonucleolytic cleavage to 5'-phosphomonoester.</text>
        <dbReference type="EC" id="3.1.26.4"/>
    </reaction>
</comment>
<gene>
    <name evidence="8" type="ORF">CANINC_001928</name>
</gene>
<accession>A0A4T0X2F8</accession>
<comment type="function">
    <text evidence="6">Integrase (IN) targets the VLP to the nucleus, where a subparticle preintegration complex (PIC) containing at least integrase and the newly synthesized dsDNA copy of the retrotransposon must transit the nuclear membrane. Once in the nucleus, integrase performs the integration of the dsDNA into the host genome.</text>
</comment>
<reference evidence="8 9" key="1">
    <citation type="journal article" date="2019" name="Front. Genet.">
        <title>Whole-Genome Sequencing of the Opportunistic Yeast Pathogen Candida inconspicua Uncovers Its Hybrid Origin.</title>
        <authorList>
            <person name="Mixao V."/>
            <person name="Hansen A.P."/>
            <person name="Saus E."/>
            <person name="Boekhout T."/>
            <person name="Lass-Florl C."/>
            <person name="Gabaldon T."/>
        </authorList>
    </citation>
    <scope>NUCLEOTIDE SEQUENCE [LARGE SCALE GENOMIC DNA]</scope>
    <source>
        <strain evidence="8 9">CBS 180</strain>
    </source>
</reference>
<proteinExistence type="predicted"/>
<dbReference type="InterPro" id="IPR001584">
    <property type="entry name" value="Integrase_cat-core"/>
</dbReference>
<evidence type="ECO:0000256" key="1">
    <source>
        <dbReference type="ARBA" id="ARBA00000077"/>
    </source>
</evidence>
<evidence type="ECO:0000313" key="8">
    <source>
        <dbReference type="EMBL" id="TID29491.1"/>
    </source>
</evidence>
<dbReference type="EMBL" id="SELW01000296">
    <property type="protein sequence ID" value="TID29491.1"/>
    <property type="molecule type" value="Genomic_DNA"/>
</dbReference>
<comment type="caution">
    <text evidence="8">The sequence shown here is derived from an EMBL/GenBank/DDBJ whole genome shotgun (WGS) entry which is preliminary data.</text>
</comment>
<evidence type="ECO:0000256" key="6">
    <source>
        <dbReference type="ARBA" id="ARBA00025615"/>
    </source>
</evidence>
<dbReference type="PANTHER" id="PTHR11439">
    <property type="entry name" value="GAG-POL-RELATED RETROTRANSPOSON"/>
    <property type="match status" value="1"/>
</dbReference>
<keyword evidence="4" id="KW-0694">RNA-binding</keyword>
<dbReference type="OrthoDB" id="5423336at2759"/>
<dbReference type="Proteomes" id="UP000307173">
    <property type="component" value="Unassembled WGS sequence"/>
</dbReference>
<evidence type="ECO:0000256" key="2">
    <source>
        <dbReference type="ARBA" id="ARBA00004496"/>
    </source>
</evidence>
<protein>
    <recommendedName>
        <fullName evidence="7">Integrase catalytic domain-containing protein</fullName>
    </recommendedName>
</protein>
<sequence>SYFPLSDNNQNNIASVTNTPIKVLGYGTMKLKLDFSTPKVVDILVYHCSNIEGTYISDDDLGKFDIDYRSIDGIPYLCWKNEKIKLIKGDNLIYIPPSLFVMEKVSVAGIHEALGHIDTNVAEKSVKEGFIQVDESELKDNLKEKCMTCQIGKARRCNHRTGSRDKYIVPIPLHTFHADLMYINANESDLEPVGDIIFQDFKWVLAFTDDYSKMCFAFPLRRKNEFLFHFIRLYNYLRTTFGASLAVLHTDQGSEFVNKYTKDTFDAMGVTHVVTNGYASMENGVAERKNLTIKNDIRTNLVAAKLDYALWPAVMEYVVSVRNKTILKDKGKSPESIVLQYYRPESDLDELYPHKFRSFGRHGIWYDVASKVPSLMKTGIHCFYLGPSQFPCANDARVLNGDKVLVFIPQNDGYHKPAVKYTTNVQYTYPVRLFKDINLAELGIRLRNDNSQEQSNPNSNLSQVVDKTVNKDQNGYVLNQSQIQIPMSNQIVNNNVDKTNDVVMTDVESGDATNNNDKISVDMDNIADSGVQNDDVEMTEVNPNATIPNDVHDARPTSAVAEINDKQEQPEVETIVGTDIDTDNKLTGGDNDNSDVGDNVVNSVEEVEEISSKDVDKLKTFETAAKNGNIDDIVEASKENVVETKVDKELQDYFNPKDTISLPEGRLLRSRFQFKGINAVKLSPNFSKQPGELPSTKRIIYQVVSKDPVEGPEWVAAFNNELNSHMQNGSWETNPIVTGDPEILKRTVKLAIICNEKRAATGERPKKKVRFVLRGDRQDESTYSNTYSPTLPYDLLRIILAECVQSKRYSVFLDISTAYLNAEIDHDIYVELPTVLEKDKPEVRLGEKVVHKVKRAIYGLKQSGRLWYERLTQFLISIGFERRGDIPCVLIKPIKGNPDKISIIVGFFVDDMVVTGVNKFEVNKFVERLNDEFNLRVTNPDNNGYRDILGINVKENKDKRSGTLLSMDLSMSNYIKKMVTKLGYEKEFKKSRKISTPMTPNFQFDKEKESDLVITGEQLAHEIHWFREVVGCLQYLANALRPDLSFAANFMARFCMYPHPKLKAELVRILRYTYHTREYKIRYTRFASDVERFQGSLITYSDSDYAGDVMTRKSTLSSIFMMNGGPVAWFARVAKFAATSSTDAEVAAMVESGNGVSYYREVLSFLKVLSSSYSRKNEYEKFNGISGGESIDKVKLEPLIIFVDNSSAIYLAQKGVTSSRTKHMAVRVGRANDIMENEHIMYKHIGTKEMLADILTKPVTAEVMNTLVPRILTTESPKVKNI</sequence>
<dbReference type="Pfam" id="PF07727">
    <property type="entry name" value="RVT_2"/>
    <property type="match status" value="1"/>
</dbReference>
<evidence type="ECO:0000256" key="4">
    <source>
        <dbReference type="ARBA" id="ARBA00022884"/>
    </source>
</evidence>
<dbReference type="GO" id="GO:0005737">
    <property type="term" value="C:cytoplasm"/>
    <property type="evidence" value="ECO:0007669"/>
    <property type="project" value="UniProtKB-SubCell"/>
</dbReference>
<dbReference type="GO" id="GO:0004523">
    <property type="term" value="F:RNA-DNA hybrid ribonuclease activity"/>
    <property type="evidence" value="ECO:0007669"/>
    <property type="project" value="UniProtKB-EC"/>
</dbReference>
<keyword evidence="9" id="KW-1185">Reference proteome</keyword>
<dbReference type="GO" id="GO:0003723">
    <property type="term" value="F:RNA binding"/>
    <property type="evidence" value="ECO:0007669"/>
    <property type="project" value="UniProtKB-KW"/>
</dbReference>
<dbReference type="PROSITE" id="PS50994">
    <property type="entry name" value="INTEGRASE"/>
    <property type="match status" value="1"/>
</dbReference>
<evidence type="ECO:0000256" key="5">
    <source>
        <dbReference type="ARBA" id="ARBA00025590"/>
    </source>
</evidence>
<organism evidence="8 9">
    <name type="scientific">Pichia inconspicua</name>
    <dbReference type="NCBI Taxonomy" id="52247"/>
    <lineage>
        <taxon>Eukaryota</taxon>
        <taxon>Fungi</taxon>
        <taxon>Dikarya</taxon>
        <taxon>Ascomycota</taxon>
        <taxon>Saccharomycotina</taxon>
        <taxon>Pichiomycetes</taxon>
        <taxon>Pichiales</taxon>
        <taxon>Pichiaceae</taxon>
        <taxon>Pichia</taxon>
    </lineage>
</organism>
<dbReference type="GO" id="GO:0005634">
    <property type="term" value="C:nucleus"/>
    <property type="evidence" value="ECO:0007669"/>
    <property type="project" value="UniProtKB-ARBA"/>
</dbReference>
<dbReference type="Gene3D" id="3.30.420.10">
    <property type="entry name" value="Ribonuclease H-like superfamily/Ribonuclease H"/>
    <property type="match status" value="1"/>
</dbReference>
<comment type="subcellular location">
    <subcellularLocation>
        <location evidence="2">Cytoplasm</location>
    </subcellularLocation>
</comment>
<dbReference type="InterPro" id="IPR013103">
    <property type="entry name" value="RVT_2"/>
</dbReference>
<evidence type="ECO:0000259" key="7">
    <source>
        <dbReference type="PROSITE" id="PS50994"/>
    </source>
</evidence>
<dbReference type="Pfam" id="PF00665">
    <property type="entry name" value="rve"/>
    <property type="match status" value="1"/>
</dbReference>
<keyword evidence="3" id="KW-0963">Cytoplasm</keyword>
<dbReference type="GO" id="GO:0015074">
    <property type="term" value="P:DNA integration"/>
    <property type="evidence" value="ECO:0007669"/>
    <property type="project" value="InterPro"/>
</dbReference>
<dbReference type="STRING" id="52247.A0A4T0X2F8"/>
<dbReference type="PANTHER" id="PTHR11439:SF483">
    <property type="entry name" value="PEPTIDE SYNTHASE GLIP-LIKE, PUTATIVE (AFU_ORTHOLOGUE AFUA_3G12920)-RELATED"/>
    <property type="match status" value="1"/>
</dbReference>
<dbReference type="InterPro" id="IPR036397">
    <property type="entry name" value="RNaseH_sf"/>
</dbReference>
<dbReference type="CDD" id="cd09272">
    <property type="entry name" value="RNase_HI_RT_Ty1"/>
    <property type="match status" value="1"/>
</dbReference>
<dbReference type="SUPFAM" id="SSF53098">
    <property type="entry name" value="Ribonuclease H-like"/>
    <property type="match status" value="1"/>
</dbReference>
<dbReference type="InterPro" id="IPR012337">
    <property type="entry name" value="RNaseH-like_sf"/>
</dbReference>
<comment type="function">
    <text evidence="5">Reverse transcriptase/ribonuclease H (RT) is a multifunctional enzyme that catalyzes the conversion of the retro-elements RNA genome into dsDNA within the VLP. The enzyme displays a DNA polymerase activity that can copy either DNA or RNA templates, and a ribonuclease H (RNase H) activity that cleaves the RNA strand of RNA-DNA heteroduplexes during plus-strand synthesis and hydrolyzes RNA primers. The conversion leads to a linear dsDNA copy of the retrotransposon that includes long terminal repeats (LTRs) at both ends.</text>
</comment>
<feature type="domain" description="Integrase catalytic" evidence="7">
    <location>
        <begin position="168"/>
        <end position="342"/>
    </location>
</feature>
<evidence type="ECO:0000313" key="9">
    <source>
        <dbReference type="Proteomes" id="UP000307173"/>
    </source>
</evidence>
<name>A0A4T0X2F8_9ASCO</name>
<evidence type="ECO:0000256" key="3">
    <source>
        <dbReference type="ARBA" id="ARBA00022490"/>
    </source>
</evidence>
<feature type="non-terminal residue" evidence="8">
    <location>
        <position position="1"/>
    </location>
</feature>